<dbReference type="InterPro" id="IPR036866">
    <property type="entry name" value="RibonucZ/Hydroxyglut_hydro"/>
</dbReference>
<gene>
    <name evidence="2" type="ORF">ACFORO_46140</name>
</gene>
<organism evidence="2 3">
    <name type="scientific">Amycolatopsis halotolerans</name>
    <dbReference type="NCBI Taxonomy" id="330083"/>
    <lineage>
        <taxon>Bacteria</taxon>
        <taxon>Bacillati</taxon>
        <taxon>Actinomycetota</taxon>
        <taxon>Actinomycetes</taxon>
        <taxon>Pseudonocardiales</taxon>
        <taxon>Pseudonocardiaceae</taxon>
        <taxon>Amycolatopsis</taxon>
    </lineage>
</organism>
<protein>
    <submittedName>
        <fullName evidence="2">MBL fold metallo-hydrolase</fullName>
    </submittedName>
</protein>
<dbReference type="PANTHER" id="PTHR43546:SF3">
    <property type="entry name" value="UPF0173 METAL-DEPENDENT HYDROLASE MJ1163"/>
    <property type="match status" value="1"/>
</dbReference>
<dbReference type="Gene3D" id="3.60.15.10">
    <property type="entry name" value="Ribonuclease Z/Hydroxyacylglutathione hydrolase-like"/>
    <property type="match status" value="1"/>
</dbReference>
<comment type="caution">
    <text evidence="2">The sequence shown here is derived from an EMBL/GenBank/DDBJ whole genome shotgun (WGS) entry which is preliminary data.</text>
</comment>
<dbReference type="EMBL" id="JBHRWI010000081">
    <property type="protein sequence ID" value="MFC3517609.1"/>
    <property type="molecule type" value="Genomic_DNA"/>
</dbReference>
<dbReference type="Pfam" id="PF12706">
    <property type="entry name" value="Lactamase_B_2"/>
    <property type="match status" value="1"/>
</dbReference>
<feature type="domain" description="Metallo-beta-lactamase" evidence="1">
    <location>
        <begin position="56"/>
        <end position="227"/>
    </location>
</feature>
<keyword evidence="3" id="KW-1185">Reference proteome</keyword>
<dbReference type="Proteomes" id="UP001595764">
    <property type="component" value="Unassembled WGS sequence"/>
</dbReference>
<name>A0ABV7QYM9_9PSEU</name>
<dbReference type="RefSeq" id="WP_377875605.1">
    <property type="nucleotide sequence ID" value="NZ_JBHMAY010000083.1"/>
</dbReference>
<evidence type="ECO:0000313" key="2">
    <source>
        <dbReference type="EMBL" id="MFC3517609.1"/>
    </source>
</evidence>
<evidence type="ECO:0000259" key="1">
    <source>
        <dbReference type="Pfam" id="PF12706"/>
    </source>
</evidence>
<reference evidence="3" key="1">
    <citation type="journal article" date="2019" name="Int. J. Syst. Evol. Microbiol.">
        <title>The Global Catalogue of Microorganisms (GCM) 10K type strain sequencing project: providing services to taxonomists for standard genome sequencing and annotation.</title>
        <authorList>
            <consortium name="The Broad Institute Genomics Platform"/>
            <consortium name="The Broad Institute Genome Sequencing Center for Infectious Disease"/>
            <person name="Wu L."/>
            <person name="Ma J."/>
        </authorList>
    </citation>
    <scope>NUCLEOTIDE SEQUENCE [LARGE SCALE GENOMIC DNA]</scope>
    <source>
        <strain evidence="3">CGMCC 4.7682</strain>
    </source>
</reference>
<dbReference type="PANTHER" id="PTHR43546">
    <property type="entry name" value="UPF0173 METAL-DEPENDENT HYDROLASE MJ1163-RELATED"/>
    <property type="match status" value="1"/>
</dbReference>
<proteinExistence type="predicted"/>
<accession>A0ABV7QYM9</accession>
<dbReference type="InterPro" id="IPR001279">
    <property type="entry name" value="Metallo-B-lactamas"/>
</dbReference>
<sequence length="282" mass="30531">MTTETKEHEMRLRRLGWAGLEIEASDERLVIDYVRDLSPLFTGWKSGEGLAVPSGKVTAALVSHLHRDHTDAAALADVLAPAAPVLRPAPGHGDDVDNVTTLPAEHELTLHRLAAEVVDPWSTREIGPFRATAVPAVDGLGDPQLNWVVEADGQRVFHGGDTMFHGYWWLIARRFSPFDAAFLPANGAVVDAPHLQPPSPLPAAMDPRQAAAAAEILDARYAVPMHYEAEQPDKIAGYVEVSDPEAEFRLHAGRRARVLPVGERLDLADTAGPSGTFPARPI</sequence>
<dbReference type="SUPFAM" id="SSF56281">
    <property type="entry name" value="Metallo-hydrolase/oxidoreductase"/>
    <property type="match status" value="1"/>
</dbReference>
<evidence type="ECO:0000313" key="3">
    <source>
        <dbReference type="Proteomes" id="UP001595764"/>
    </source>
</evidence>
<dbReference type="InterPro" id="IPR050114">
    <property type="entry name" value="UPF0173_UPF0282_UlaG_hydrolase"/>
</dbReference>